<dbReference type="InterPro" id="IPR000089">
    <property type="entry name" value="Biotin_lipoyl"/>
</dbReference>
<evidence type="ECO:0000256" key="5">
    <source>
        <dbReference type="SAM" id="MobiDB-lite"/>
    </source>
</evidence>
<dbReference type="Pfam" id="PF00364">
    <property type="entry name" value="Biotin_lipoyl"/>
    <property type="match status" value="1"/>
</dbReference>
<evidence type="ECO:0000256" key="2">
    <source>
        <dbReference type="ARBA" id="ARBA00017562"/>
    </source>
</evidence>
<evidence type="ECO:0000256" key="4">
    <source>
        <dbReference type="RuleBase" id="RU364072"/>
    </source>
</evidence>
<evidence type="ECO:0000313" key="8">
    <source>
        <dbReference type="Proteomes" id="UP000442109"/>
    </source>
</evidence>
<dbReference type="RefSeq" id="WP_155587346.1">
    <property type="nucleotide sequence ID" value="NZ_WFKQ01000006.1"/>
</dbReference>
<dbReference type="PANTHER" id="PTHR45266">
    <property type="entry name" value="OXALOACETATE DECARBOXYLASE ALPHA CHAIN"/>
    <property type="match status" value="1"/>
</dbReference>
<sequence length="168" mass="18157">MNIDFDHLEKIIALAERSNIQSLEVVDGSQRIHVVCQAASLANTAELAHSPTTHHGANTQAQTQNIPAASSTAAPSCDQDTAKSADLATKTTVIAPMMGTFYLRPEPNAEVFVHVGDSIKAGDTLCVIEAMKIMHEVKAETDCVIEKILIKEGDVVEFDQPLFETRTL</sequence>
<feature type="compositionally biased region" description="Polar residues" evidence="5">
    <location>
        <begin position="50"/>
        <end position="74"/>
    </location>
</feature>
<evidence type="ECO:0000259" key="6">
    <source>
        <dbReference type="PROSITE" id="PS50968"/>
    </source>
</evidence>
<dbReference type="InterPro" id="IPR011053">
    <property type="entry name" value="Single_hybrid_motif"/>
</dbReference>
<protein>
    <recommendedName>
        <fullName evidence="2 4">Biotin carboxyl carrier protein of acetyl-CoA carboxylase</fullName>
    </recommendedName>
</protein>
<reference evidence="7 8" key="1">
    <citation type="journal article" date="2019" name="PLoS ONE">
        <title>Pup mortality in New Zealand sea lions (Phocarctos hookeri) at Enderby Island, Auckland Islands, 2013-18.</title>
        <authorList>
            <person name="Michael S.A."/>
            <person name="Hayman D.T.S."/>
            <person name="Gray R."/>
            <person name="Zhang J."/>
            <person name="Rogers L."/>
            <person name="Roe W.D."/>
        </authorList>
    </citation>
    <scope>NUCLEOTIDE SEQUENCE [LARGE SCALE GENOMIC DNA]</scope>
    <source>
        <strain evidence="7 8">SM868</strain>
    </source>
</reference>
<name>A0A844M1P8_9GAMM</name>
<dbReference type="GO" id="GO:0009317">
    <property type="term" value="C:acetyl-CoA carboxylase complex"/>
    <property type="evidence" value="ECO:0007669"/>
    <property type="project" value="InterPro"/>
</dbReference>
<dbReference type="EMBL" id="WFKQ01000006">
    <property type="protein sequence ID" value="MUG32724.1"/>
    <property type="molecule type" value="Genomic_DNA"/>
</dbReference>
<proteinExistence type="predicted"/>
<dbReference type="Gene3D" id="2.40.50.100">
    <property type="match status" value="1"/>
</dbReference>
<dbReference type="FunFam" id="2.40.50.100:FF:000003">
    <property type="entry name" value="Acetyl-CoA carboxylase biotin carboxyl carrier protein"/>
    <property type="match status" value="1"/>
</dbReference>
<dbReference type="PANTHER" id="PTHR45266:SF3">
    <property type="entry name" value="OXALOACETATE DECARBOXYLASE ALPHA CHAIN"/>
    <property type="match status" value="1"/>
</dbReference>
<comment type="function">
    <text evidence="1 4">This protein is a component of the acetyl coenzyme A carboxylase complex; first, biotin carboxylase catalyzes the carboxylation of the carrier protein and then the transcarboxylase transfers the carboxyl group to form malonyl-CoA.</text>
</comment>
<dbReference type="UniPathway" id="UPA00094"/>
<dbReference type="NCBIfam" id="TIGR00531">
    <property type="entry name" value="BCCP"/>
    <property type="match status" value="1"/>
</dbReference>
<keyword evidence="4" id="KW-0443">Lipid metabolism</keyword>
<dbReference type="CDD" id="cd06850">
    <property type="entry name" value="biotinyl_domain"/>
    <property type="match status" value="1"/>
</dbReference>
<keyword evidence="8" id="KW-1185">Reference proteome</keyword>
<dbReference type="AlphaFoldDB" id="A0A844M1P8"/>
<evidence type="ECO:0000313" key="7">
    <source>
        <dbReference type="EMBL" id="MUG32724.1"/>
    </source>
</evidence>
<feature type="region of interest" description="Disordered" evidence="5">
    <location>
        <begin position="48"/>
        <end position="77"/>
    </location>
</feature>
<keyword evidence="4" id="KW-0276">Fatty acid metabolism</keyword>
<keyword evidence="3 4" id="KW-0092">Biotin</keyword>
<dbReference type="SUPFAM" id="SSF51230">
    <property type="entry name" value="Single hybrid motif"/>
    <property type="match status" value="1"/>
</dbReference>
<keyword evidence="4" id="KW-0275">Fatty acid biosynthesis</keyword>
<keyword evidence="4" id="KW-0444">Lipid biosynthesis</keyword>
<gene>
    <name evidence="7" type="primary">accB</name>
    <name evidence="7" type="ORF">GB996_07920</name>
</gene>
<dbReference type="InterPro" id="IPR001249">
    <property type="entry name" value="AcCoA_biotinCC"/>
</dbReference>
<organism evidence="7 8">
    <name type="scientific">Psychrobacter sanguinis</name>
    <dbReference type="NCBI Taxonomy" id="861445"/>
    <lineage>
        <taxon>Bacteria</taxon>
        <taxon>Pseudomonadati</taxon>
        <taxon>Pseudomonadota</taxon>
        <taxon>Gammaproteobacteria</taxon>
        <taxon>Moraxellales</taxon>
        <taxon>Moraxellaceae</taxon>
        <taxon>Psychrobacter</taxon>
    </lineage>
</organism>
<dbReference type="GO" id="GO:0006633">
    <property type="term" value="P:fatty acid biosynthetic process"/>
    <property type="evidence" value="ECO:0007669"/>
    <property type="project" value="UniProtKB-UniPathway"/>
</dbReference>
<comment type="caution">
    <text evidence="7">The sequence shown here is derived from an EMBL/GenBank/DDBJ whole genome shotgun (WGS) entry which is preliminary data.</text>
</comment>
<evidence type="ECO:0000256" key="3">
    <source>
        <dbReference type="ARBA" id="ARBA00023267"/>
    </source>
</evidence>
<dbReference type="GO" id="GO:0003989">
    <property type="term" value="F:acetyl-CoA carboxylase activity"/>
    <property type="evidence" value="ECO:0007669"/>
    <property type="project" value="InterPro"/>
</dbReference>
<dbReference type="Proteomes" id="UP000442109">
    <property type="component" value="Unassembled WGS sequence"/>
</dbReference>
<feature type="domain" description="Lipoyl-binding" evidence="6">
    <location>
        <begin position="90"/>
        <end position="166"/>
    </location>
</feature>
<accession>A0A844M1P8</accession>
<comment type="pathway">
    <text evidence="4">Lipid metabolism; fatty acid biosynthesis.</text>
</comment>
<dbReference type="OrthoDB" id="9811735at2"/>
<dbReference type="PRINTS" id="PR01071">
    <property type="entry name" value="ACOABIOTINCC"/>
</dbReference>
<evidence type="ECO:0000256" key="1">
    <source>
        <dbReference type="ARBA" id="ARBA00003761"/>
    </source>
</evidence>
<dbReference type="PROSITE" id="PS50968">
    <property type="entry name" value="BIOTINYL_LIPOYL"/>
    <property type="match status" value="1"/>
</dbReference>
<dbReference type="InterPro" id="IPR050709">
    <property type="entry name" value="Biotin_Carboxyl_Carrier/Decarb"/>
</dbReference>